<keyword evidence="9" id="KW-1185">Reference proteome</keyword>
<dbReference type="STRING" id="394096.DB31_5633"/>
<dbReference type="Proteomes" id="UP000028725">
    <property type="component" value="Unassembled WGS sequence"/>
</dbReference>
<feature type="region of interest" description="Disordered" evidence="6">
    <location>
        <begin position="269"/>
        <end position="293"/>
    </location>
</feature>
<dbReference type="GO" id="GO:0005524">
    <property type="term" value="F:ATP binding"/>
    <property type="evidence" value="ECO:0007669"/>
    <property type="project" value="UniProtKB-KW"/>
</dbReference>
<comment type="caution">
    <text evidence="8">The sequence shown here is derived from an EMBL/GenBank/DDBJ whole genome shotgun (WGS) entry which is preliminary data.</text>
</comment>
<evidence type="ECO:0000256" key="3">
    <source>
        <dbReference type="ARBA" id="ARBA00022741"/>
    </source>
</evidence>
<dbReference type="Gene3D" id="3.40.50.300">
    <property type="entry name" value="P-loop containing nucleotide triphosphate hydrolases"/>
    <property type="match status" value="1"/>
</dbReference>
<comment type="similarity">
    <text evidence="1">Belongs to the RecA family.</text>
</comment>
<name>A0A085WSC8_9BACT</name>
<dbReference type="AlphaFoldDB" id="A0A085WSC8"/>
<dbReference type="InterPro" id="IPR013765">
    <property type="entry name" value="DNA_recomb/repair_RecA"/>
</dbReference>
<dbReference type="GO" id="GO:0006281">
    <property type="term" value="P:DNA repair"/>
    <property type="evidence" value="ECO:0007669"/>
    <property type="project" value="InterPro"/>
</dbReference>
<evidence type="ECO:0000313" key="8">
    <source>
        <dbReference type="EMBL" id="KFE70591.1"/>
    </source>
</evidence>
<evidence type="ECO:0000259" key="7">
    <source>
        <dbReference type="Pfam" id="PF00154"/>
    </source>
</evidence>
<dbReference type="SUPFAM" id="SSF52540">
    <property type="entry name" value="P-loop containing nucleoside triphosphate hydrolases"/>
    <property type="match status" value="1"/>
</dbReference>
<dbReference type="GO" id="GO:0006310">
    <property type="term" value="P:DNA recombination"/>
    <property type="evidence" value="ECO:0007669"/>
    <property type="project" value="UniProtKB-KW"/>
</dbReference>
<evidence type="ECO:0000313" key="9">
    <source>
        <dbReference type="Proteomes" id="UP000028725"/>
    </source>
</evidence>
<dbReference type="PANTHER" id="PTHR45900">
    <property type="entry name" value="RECA"/>
    <property type="match status" value="1"/>
</dbReference>
<evidence type="ECO:0000256" key="6">
    <source>
        <dbReference type="SAM" id="MobiDB-lite"/>
    </source>
</evidence>
<keyword evidence="5" id="KW-0233">DNA recombination</keyword>
<dbReference type="InterPro" id="IPR049428">
    <property type="entry name" value="RecA-like_N"/>
</dbReference>
<evidence type="ECO:0000256" key="1">
    <source>
        <dbReference type="ARBA" id="ARBA00009391"/>
    </source>
</evidence>
<feature type="domain" description="RecA-like N-terminal" evidence="7">
    <location>
        <begin position="21"/>
        <end position="141"/>
    </location>
</feature>
<protein>
    <recommendedName>
        <fullName evidence="2">Protein RecA</fullName>
    </recommendedName>
</protein>
<evidence type="ECO:0000256" key="2">
    <source>
        <dbReference type="ARBA" id="ARBA00015553"/>
    </source>
</evidence>
<keyword evidence="3" id="KW-0547">Nucleotide-binding</keyword>
<keyword evidence="4" id="KW-0067">ATP-binding</keyword>
<dbReference type="Pfam" id="PF00154">
    <property type="entry name" value="RecA_N"/>
    <property type="match status" value="1"/>
</dbReference>
<proteinExistence type="inferred from homology"/>
<organism evidence="8 9">
    <name type="scientific">Hyalangium minutum</name>
    <dbReference type="NCBI Taxonomy" id="394096"/>
    <lineage>
        <taxon>Bacteria</taxon>
        <taxon>Pseudomonadati</taxon>
        <taxon>Myxococcota</taxon>
        <taxon>Myxococcia</taxon>
        <taxon>Myxococcales</taxon>
        <taxon>Cystobacterineae</taxon>
        <taxon>Archangiaceae</taxon>
        <taxon>Hyalangium</taxon>
    </lineage>
</organism>
<gene>
    <name evidence="8" type="ORF">DB31_5633</name>
</gene>
<dbReference type="InterPro" id="IPR027417">
    <property type="entry name" value="P-loop_NTPase"/>
</dbReference>
<dbReference type="PATRIC" id="fig|394096.3.peg.2111"/>
<reference evidence="8 9" key="1">
    <citation type="submission" date="2014-04" db="EMBL/GenBank/DDBJ databases">
        <title>Genome assembly of Hyalangium minutum DSM 14724.</title>
        <authorList>
            <person name="Sharma G."/>
            <person name="Subramanian S."/>
        </authorList>
    </citation>
    <scope>NUCLEOTIDE SEQUENCE [LARGE SCALE GENOMIC DNA]</scope>
    <source>
        <strain evidence="8 9">DSM 14724</strain>
    </source>
</reference>
<dbReference type="PANTHER" id="PTHR45900:SF1">
    <property type="entry name" value="MITOCHONDRIAL DNA REPAIR PROTEIN RECA HOMOLOG-RELATED"/>
    <property type="match status" value="1"/>
</dbReference>
<sequence>MMSATAEQRSGAVVEQLRERIRQLQAAPRSYLATLRTGVEEVDALLPSGGFPLGQAVELCGEAASGRTSLALRAVAAAHKEQRLCAWVDGPKELYPPAAAAMGVDLSRLLIIRPKEPSQLAWTAVQLARSGAFACVVLDLNHGLASSASGGKSAGLRLSLAEGKKLADAAFRGGSLLLLLSSPSAPADGVTRMRTESLGPEGVSVEVVRSRQGGLGTRAVLPWNALYPALGPEGEESVLLAGDMPAEKELVPDFYRERSWEKRNGCGILGQRPGRDASMPSMGAVLKAGSASR</sequence>
<accession>A0A085WSC8</accession>
<dbReference type="EMBL" id="JMCB01000003">
    <property type="protein sequence ID" value="KFE70591.1"/>
    <property type="molecule type" value="Genomic_DNA"/>
</dbReference>
<evidence type="ECO:0000256" key="4">
    <source>
        <dbReference type="ARBA" id="ARBA00022840"/>
    </source>
</evidence>
<dbReference type="GO" id="GO:0003697">
    <property type="term" value="F:single-stranded DNA binding"/>
    <property type="evidence" value="ECO:0007669"/>
    <property type="project" value="InterPro"/>
</dbReference>
<evidence type="ECO:0000256" key="5">
    <source>
        <dbReference type="ARBA" id="ARBA00023172"/>
    </source>
</evidence>